<reference evidence="1" key="1">
    <citation type="submission" date="2018-12" db="EMBL/GenBank/DDBJ databases">
        <title>Draft genome sequence of Flaovobacterium columnare BGFS27 isolated from channel catfish in Alabama.</title>
        <authorList>
            <person name="Cai W."/>
            <person name="Arias C."/>
        </authorList>
    </citation>
    <scope>NUCLEOTIDE SEQUENCE [LARGE SCALE GENOMIC DNA]</scope>
    <source>
        <strain evidence="1">BGFS27</strain>
    </source>
</reference>
<name>A0AA94EY10_9FLAO</name>
<gene>
    <name evidence="1" type="ORF">EJB19_15580</name>
</gene>
<dbReference type="GeneID" id="56896680"/>
<dbReference type="EMBL" id="RWGX01000006">
    <property type="protein sequence ID" value="RVU86954.1"/>
    <property type="molecule type" value="Genomic_DNA"/>
</dbReference>
<dbReference type="KEGG" id="fcv:AWN65_13000"/>
<evidence type="ECO:0000313" key="1">
    <source>
        <dbReference type="EMBL" id="RVU86954.1"/>
    </source>
</evidence>
<comment type="caution">
    <text evidence="1">The sequence shown here is derived from an EMBL/GenBank/DDBJ whole genome shotgun (WGS) entry which is preliminary data.</text>
</comment>
<dbReference type="AlphaFoldDB" id="A0AA94EY10"/>
<accession>A0AA94EY10</accession>
<protein>
    <recommendedName>
        <fullName evidence="2">General secretion pathway protein</fullName>
    </recommendedName>
</protein>
<dbReference type="RefSeq" id="WP_060383538.1">
    <property type="nucleotide sequence ID" value="NZ_MTDB01000001.1"/>
</dbReference>
<evidence type="ECO:0008006" key="2">
    <source>
        <dbReference type="Google" id="ProtNLM"/>
    </source>
</evidence>
<proteinExistence type="predicted"/>
<sequence>MFNQYSFKQKFKALLVILCLLSITAYKRSFSQLIGSYKEYKALIEKTQEINAKTSGLNKLYNDVAKLDLLIGKSGKEKEIIQQEIIDFLAKNHSEIAIHSIQPIHFFKDEHLSIITNSIVLSGNTNQLLNTIYNFENNFQSSKLVSLQFFTEQKNDKEEKLYLKLIFQNYEGI</sequence>
<organism evidence="1">
    <name type="scientific">Flavobacterium columnare</name>
    <dbReference type="NCBI Taxonomy" id="996"/>
    <lineage>
        <taxon>Bacteria</taxon>
        <taxon>Pseudomonadati</taxon>
        <taxon>Bacteroidota</taxon>
        <taxon>Flavobacteriia</taxon>
        <taxon>Flavobacteriales</taxon>
        <taxon>Flavobacteriaceae</taxon>
        <taxon>Flavobacterium</taxon>
    </lineage>
</organism>